<dbReference type="EMBL" id="JAUSWN010000014">
    <property type="protein sequence ID" value="MDQ0480069.1"/>
    <property type="molecule type" value="Genomic_DNA"/>
</dbReference>
<feature type="transmembrane region" description="Helical" evidence="1">
    <location>
        <begin position="38"/>
        <end position="57"/>
    </location>
</feature>
<dbReference type="InterPro" id="IPR025699">
    <property type="entry name" value="ABC2_memb-like"/>
</dbReference>
<evidence type="ECO:0000313" key="3">
    <source>
        <dbReference type="Proteomes" id="UP001224418"/>
    </source>
</evidence>
<keyword evidence="1" id="KW-1133">Transmembrane helix</keyword>
<keyword evidence="3" id="KW-1185">Reference proteome</keyword>
<gene>
    <name evidence="2" type="ORF">QOZ93_001813</name>
</gene>
<name>A0ABU0JVI5_HATLI</name>
<organism evidence="2 3">
    <name type="scientific">Hathewaya limosa</name>
    <name type="common">Clostridium limosum</name>
    <dbReference type="NCBI Taxonomy" id="1536"/>
    <lineage>
        <taxon>Bacteria</taxon>
        <taxon>Bacillati</taxon>
        <taxon>Bacillota</taxon>
        <taxon>Clostridia</taxon>
        <taxon>Eubacteriales</taxon>
        <taxon>Clostridiaceae</taxon>
        <taxon>Hathewaya</taxon>
    </lineage>
</organism>
<feature type="transmembrane region" description="Helical" evidence="1">
    <location>
        <begin position="171"/>
        <end position="194"/>
    </location>
</feature>
<comment type="caution">
    <text evidence="2">The sequence shown here is derived from an EMBL/GenBank/DDBJ whole genome shotgun (WGS) entry which is preliminary data.</text>
</comment>
<keyword evidence="1" id="KW-0812">Transmembrane</keyword>
<proteinExistence type="predicted"/>
<accession>A0ABU0JVI5</accession>
<protein>
    <recommendedName>
        <fullName evidence="4">ABC-2 family transporter protein</fullName>
    </recommendedName>
</protein>
<keyword evidence="1" id="KW-0472">Membrane</keyword>
<sequence>MILKYIQFHYNFFLKSIKIWSIMLVVLFFLFLKLPMDAIISLLEMILFFVLSIPVYQDNSKFKGQTMFGILPIKRKDIILGQYIIPLINMAIFIGVYALVYIALGKQKNVLNNGHLEIVLIVSMINISLLLPLYASSISFTVKVGFQSILIGILSGGFYKIKSLEGVLLNHFNMLVLTICVIYSISYICSRYIFNNREFH</sequence>
<evidence type="ECO:0000256" key="1">
    <source>
        <dbReference type="SAM" id="Phobius"/>
    </source>
</evidence>
<reference evidence="2 3" key="1">
    <citation type="submission" date="2023-07" db="EMBL/GenBank/DDBJ databases">
        <title>Genomic Encyclopedia of Type Strains, Phase IV (KMG-IV): sequencing the most valuable type-strain genomes for metagenomic binning, comparative biology and taxonomic classification.</title>
        <authorList>
            <person name="Goeker M."/>
        </authorList>
    </citation>
    <scope>NUCLEOTIDE SEQUENCE [LARGE SCALE GENOMIC DNA]</scope>
    <source>
        <strain evidence="2 3">DSM 1400</strain>
    </source>
</reference>
<dbReference type="Pfam" id="PF13346">
    <property type="entry name" value="ABC2_membrane_5"/>
    <property type="match status" value="1"/>
</dbReference>
<dbReference type="RefSeq" id="WP_307355973.1">
    <property type="nucleotide sequence ID" value="NZ_BAAACJ010000019.1"/>
</dbReference>
<dbReference type="Proteomes" id="UP001224418">
    <property type="component" value="Unassembled WGS sequence"/>
</dbReference>
<feature type="transmembrane region" description="Helical" evidence="1">
    <location>
        <begin position="116"/>
        <end position="135"/>
    </location>
</feature>
<evidence type="ECO:0008006" key="4">
    <source>
        <dbReference type="Google" id="ProtNLM"/>
    </source>
</evidence>
<feature type="transmembrane region" description="Helical" evidence="1">
    <location>
        <begin position="12"/>
        <end position="32"/>
    </location>
</feature>
<evidence type="ECO:0000313" key="2">
    <source>
        <dbReference type="EMBL" id="MDQ0480069.1"/>
    </source>
</evidence>
<feature type="transmembrane region" description="Helical" evidence="1">
    <location>
        <begin position="78"/>
        <end position="104"/>
    </location>
</feature>